<dbReference type="EMBL" id="UYRU01047688">
    <property type="protein sequence ID" value="VDN09744.1"/>
    <property type="molecule type" value="Genomic_DNA"/>
</dbReference>
<dbReference type="GO" id="GO:0007165">
    <property type="term" value="P:signal transduction"/>
    <property type="evidence" value="ECO:0007669"/>
    <property type="project" value="InterPro"/>
</dbReference>
<name>A0A3P7KZ18_DIBLA</name>
<organism evidence="3 4">
    <name type="scientific">Dibothriocephalus latus</name>
    <name type="common">Fish tapeworm</name>
    <name type="synonym">Diphyllobothrium latum</name>
    <dbReference type="NCBI Taxonomy" id="60516"/>
    <lineage>
        <taxon>Eukaryota</taxon>
        <taxon>Metazoa</taxon>
        <taxon>Spiralia</taxon>
        <taxon>Lophotrochozoa</taxon>
        <taxon>Platyhelminthes</taxon>
        <taxon>Cestoda</taxon>
        <taxon>Eucestoda</taxon>
        <taxon>Diphyllobothriidea</taxon>
        <taxon>Diphyllobothriidae</taxon>
        <taxon>Dibothriocephalus</taxon>
    </lineage>
</organism>
<feature type="region of interest" description="Disordered" evidence="1">
    <location>
        <begin position="66"/>
        <end position="97"/>
    </location>
</feature>
<feature type="compositionally biased region" description="Basic and acidic residues" evidence="1">
    <location>
        <begin position="67"/>
        <end position="78"/>
    </location>
</feature>
<evidence type="ECO:0000259" key="2">
    <source>
        <dbReference type="SMART" id="SM00324"/>
    </source>
</evidence>
<feature type="domain" description="Rho-GAP" evidence="2">
    <location>
        <begin position="233"/>
        <end position="455"/>
    </location>
</feature>
<dbReference type="OrthoDB" id="6237019at2759"/>
<keyword evidence="4" id="KW-1185">Reference proteome</keyword>
<reference evidence="3 4" key="1">
    <citation type="submission" date="2018-11" db="EMBL/GenBank/DDBJ databases">
        <authorList>
            <consortium name="Pathogen Informatics"/>
        </authorList>
    </citation>
    <scope>NUCLEOTIDE SEQUENCE [LARGE SCALE GENOMIC DNA]</scope>
</reference>
<dbReference type="AlphaFoldDB" id="A0A3P7KZ18"/>
<gene>
    <name evidence="3" type="ORF">DILT_LOCUS5575</name>
</gene>
<evidence type="ECO:0000256" key="1">
    <source>
        <dbReference type="SAM" id="MobiDB-lite"/>
    </source>
</evidence>
<sequence>MASQTDSHPPPSFVDSSLDESSLDLASRKRRASPLACPWRRRSSERKLQRVLNALAPFRLKSSRRSHSVDDLTNRRELVSQAQRRQASDKSGEWPKSSANEFLGDSVSLTVPIVPRHCCSAALDDDLTNLPPLLAAHVYRLDHDLAEPDIGLHELRRRWPRTFTNLIANYLSFLDFQADDLFRIADEVGCQEFTLTSVRGCASPMTRSVFTPIRRANLMSIRGNGRAPREDISYWYTVVNAMIKYLLEESRYRQKFIFRRPGIQTHVNELEKLLFSQKSMGFTDDSHSNAESPLAVSSVSRISSILAGFDSITVASTLSRVLRRHGPLIPSRLHCLFSQLTMSPGPSSDTVSDTSNVFATSTHSSSSVFHLQSYRRRALRLLLQLTPSQHLNLVYRPLCHLLVCIADDPACEVNETSLAVLFAPVFMLDRESATPSMMANPQLPEIVKLLIALAQRELSTVEAGTAPLFRVPRLFVHDCHRNLAAHLVSCFR</sequence>
<dbReference type="InterPro" id="IPR008936">
    <property type="entry name" value="Rho_GTPase_activation_prot"/>
</dbReference>
<dbReference type="SMART" id="SM00324">
    <property type="entry name" value="RhoGAP"/>
    <property type="match status" value="1"/>
</dbReference>
<dbReference type="InterPro" id="IPR000198">
    <property type="entry name" value="RhoGAP_dom"/>
</dbReference>
<dbReference type="Proteomes" id="UP000281553">
    <property type="component" value="Unassembled WGS sequence"/>
</dbReference>
<feature type="region of interest" description="Disordered" evidence="1">
    <location>
        <begin position="1"/>
        <end position="36"/>
    </location>
</feature>
<dbReference type="SUPFAM" id="SSF48350">
    <property type="entry name" value="GTPase activation domain, GAP"/>
    <property type="match status" value="1"/>
</dbReference>
<dbReference type="Gene3D" id="1.10.555.10">
    <property type="entry name" value="Rho GTPase activation protein"/>
    <property type="match status" value="1"/>
</dbReference>
<accession>A0A3P7KZ18</accession>
<proteinExistence type="predicted"/>
<evidence type="ECO:0000313" key="4">
    <source>
        <dbReference type="Proteomes" id="UP000281553"/>
    </source>
</evidence>
<evidence type="ECO:0000313" key="3">
    <source>
        <dbReference type="EMBL" id="VDN09744.1"/>
    </source>
</evidence>
<protein>
    <recommendedName>
        <fullName evidence="2">Rho-GAP domain-containing protein</fullName>
    </recommendedName>
</protein>